<name>A0ACC2ETJ7_DIPCM</name>
<evidence type="ECO:0000313" key="2">
    <source>
        <dbReference type="Proteomes" id="UP001162992"/>
    </source>
</evidence>
<sequence>MESIMALPYGSIQRSVSSSSCSSLADENKSSFFGSKCVLSSSSCRIAVAKRRGLGLLVVRAKGKRSFSNMQGRMQQSRPRPTLPKLDDDDNPKFLLFVKSKNVPMWYPLSIVTGGTTAKIMLAAMKNEWGKKLYQGTLTRNLASVAYKDEKAMRAAAIKAYSILKEASALEYGYKVVDRSNPNAALFTSDVIKIPPKEELKSVVDKAKDFLGKNFSTMKESFGNISDLSFDASEGASPPLQEGNPTKSK</sequence>
<proteinExistence type="predicted"/>
<comment type="caution">
    <text evidence="1">The sequence shown here is derived from an EMBL/GenBank/DDBJ whole genome shotgun (WGS) entry which is preliminary data.</text>
</comment>
<organism evidence="1 2">
    <name type="scientific">Diphasiastrum complanatum</name>
    <name type="common">Issler's clubmoss</name>
    <name type="synonym">Lycopodium complanatum</name>
    <dbReference type="NCBI Taxonomy" id="34168"/>
    <lineage>
        <taxon>Eukaryota</taxon>
        <taxon>Viridiplantae</taxon>
        <taxon>Streptophyta</taxon>
        <taxon>Embryophyta</taxon>
        <taxon>Tracheophyta</taxon>
        <taxon>Lycopodiopsida</taxon>
        <taxon>Lycopodiales</taxon>
        <taxon>Lycopodiaceae</taxon>
        <taxon>Lycopodioideae</taxon>
        <taxon>Diphasiastrum</taxon>
    </lineage>
</organism>
<accession>A0ACC2ETJ7</accession>
<evidence type="ECO:0000313" key="1">
    <source>
        <dbReference type="EMBL" id="KAJ7569777.1"/>
    </source>
</evidence>
<dbReference type="EMBL" id="CM055092">
    <property type="protein sequence ID" value="KAJ7569777.1"/>
    <property type="molecule type" value="Genomic_DNA"/>
</dbReference>
<dbReference type="Proteomes" id="UP001162992">
    <property type="component" value="Chromosome 1"/>
</dbReference>
<keyword evidence="2" id="KW-1185">Reference proteome</keyword>
<gene>
    <name evidence="1" type="ORF">O6H91_01G093400</name>
</gene>
<protein>
    <submittedName>
        <fullName evidence="1">Uncharacterized protein</fullName>
    </submittedName>
</protein>
<reference evidence="2" key="1">
    <citation type="journal article" date="2024" name="Proc. Natl. Acad. Sci. U.S.A.">
        <title>Extraordinary preservation of gene collinearity over three hundred million years revealed in homosporous lycophytes.</title>
        <authorList>
            <person name="Li C."/>
            <person name="Wickell D."/>
            <person name="Kuo L.Y."/>
            <person name="Chen X."/>
            <person name="Nie B."/>
            <person name="Liao X."/>
            <person name="Peng D."/>
            <person name="Ji J."/>
            <person name="Jenkins J."/>
            <person name="Williams M."/>
            <person name="Shu S."/>
            <person name="Plott C."/>
            <person name="Barry K."/>
            <person name="Rajasekar S."/>
            <person name="Grimwood J."/>
            <person name="Han X."/>
            <person name="Sun S."/>
            <person name="Hou Z."/>
            <person name="He W."/>
            <person name="Dai G."/>
            <person name="Sun C."/>
            <person name="Schmutz J."/>
            <person name="Leebens-Mack J.H."/>
            <person name="Li F.W."/>
            <person name="Wang L."/>
        </authorList>
    </citation>
    <scope>NUCLEOTIDE SEQUENCE [LARGE SCALE GENOMIC DNA]</scope>
    <source>
        <strain evidence="2">cv. PW_Plant_1</strain>
    </source>
</reference>